<dbReference type="AlphaFoldDB" id="A0AAD8E8G9"/>
<keyword evidence="1" id="KW-0175">Coiled coil</keyword>
<evidence type="ECO:0000313" key="3">
    <source>
        <dbReference type="Proteomes" id="UP001233999"/>
    </source>
</evidence>
<organism evidence="2 3">
    <name type="scientific">Diploptera punctata</name>
    <name type="common">Pacific beetle cockroach</name>
    <dbReference type="NCBI Taxonomy" id="6984"/>
    <lineage>
        <taxon>Eukaryota</taxon>
        <taxon>Metazoa</taxon>
        <taxon>Ecdysozoa</taxon>
        <taxon>Arthropoda</taxon>
        <taxon>Hexapoda</taxon>
        <taxon>Insecta</taxon>
        <taxon>Pterygota</taxon>
        <taxon>Neoptera</taxon>
        <taxon>Polyneoptera</taxon>
        <taxon>Dictyoptera</taxon>
        <taxon>Blattodea</taxon>
        <taxon>Blaberoidea</taxon>
        <taxon>Blaberidae</taxon>
        <taxon>Diplopterinae</taxon>
        <taxon>Diploptera</taxon>
    </lineage>
</organism>
<dbReference type="PANTHER" id="PTHR23313">
    <property type="entry name" value="TSEC1-RELATED"/>
    <property type="match status" value="1"/>
</dbReference>
<proteinExistence type="predicted"/>
<feature type="non-terminal residue" evidence="2">
    <location>
        <position position="192"/>
    </location>
</feature>
<feature type="non-terminal residue" evidence="2">
    <location>
        <position position="1"/>
    </location>
</feature>
<reference evidence="2" key="2">
    <citation type="submission" date="2023-05" db="EMBL/GenBank/DDBJ databases">
        <authorList>
            <person name="Fouks B."/>
        </authorList>
    </citation>
    <scope>NUCLEOTIDE SEQUENCE</scope>
    <source>
        <strain evidence="2">Stay&amp;Tobe</strain>
        <tissue evidence="2">Testes</tissue>
    </source>
</reference>
<comment type="caution">
    <text evidence="2">The sequence shown here is derived from an EMBL/GenBank/DDBJ whole genome shotgun (WGS) entry which is preliminary data.</text>
</comment>
<sequence length="192" mass="22779">SQEDEILPESSLGMGSEGLVRFLKAKLKGLQNEIAKIQREGKRRFEEWHKTQVEIKYVEEERKRWHHQAITFKDTVKKLEEQNINTTAKLNQQEIENSNLKKELDNLKKELRMALQASSSNEVRLNRTLEELEKLKSLLQIYKRDDKELRNLARRKGEESAIAIKMLEKQKMELLHGFKKQMQLIDNLKKQK</sequence>
<dbReference type="EMBL" id="JASPKZ010008004">
    <property type="protein sequence ID" value="KAJ9581155.1"/>
    <property type="molecule type" value="Genomic_DNA"/>
</dbReference>
<dbReference type="PANTHER" id="PTHR23313:SF0">
    <property type="entry name" value="TESTIS-EXPRESSED PROTEIN 9"/>
    <property type="match status" value="1"/>
</dbReference>
<reference evidence="2" key="1">
    <citation type="journal article" date="2023" name="IScience">
        <title>Live-bearing cockroach genome reveals convergent evolutionary mechanisms linked to viviparity in insects and beyond.</title>
        <authorList>
            <person name="Fouks B."/>
            <person name="Harrison M.C."/>
            <person name="Mikhailova A.A."/>
            <person name="Marchal E."/>
            <person name="English S."/>
            <person name="Carruthers M."/>
            <person name="Jennings E.C."/>
            <person name="Chiamaka E.L."/>
            <person name="Frigard R.A."/>
            <person name="Pippel M."/>
            <person name="Attardo G.M."/>
            <person name="Benoit J.B."/>
            <person name="Bornberg-Bauer E."/>
            <person name="Tobe S.S."/>
        </authorList>
    </citation>
    <scope>NUCLEOTIDE SEQUENCE</scope>
    <source>
        <strain evidence="2">Stay&amp;Tobe</strain>
    </source>
</reference>
<name>A0AAD8E8G9_DIPPU</name>
<keyword evidence="3" id="KW-1185">Reference proteome</keyword>
<gene>
    <name evidence="2" type="ORF">L9F63_023660</name>
</gene>
<evidence type="ECO:0000256" key="1">
    <source>
        <dbReference type="SAM" id="Coils"/>
    </source>
</evidence>
<accession>A0AAD8E8G9</accession>
<feature type="coiled-coil region" evidence="1">
    <location>
        <begin position="76"/>
        <end position="152"/>
    </location>
</feature>
<evidence type="ECO:0000313" key="2">
    <source>
        <dbReference type="EMBL" id="KAJ9581155.1"/>
    </source>
</evidence>
<dbReference type="Proteomes" id="UP001233999">
    <property type="component" value="Unassembled WGS sequence"/>
</dbReference>
<protein>
    <submittedName>
        <fullName evidence="2">Uncharacterized protein</fullName>
    </submittedName>
</protein>